<feature type="region of interest" description="Disordered" evidence="1">
    <location>
        <begin position="241"/>
        <end position="266"/>
    </location>
</feature>
<feature type="compositionally biased region" description="Low complexity" evidence="1">
    <location>
        <begin position="28"/>
        <end position="40"/>
    </location>
</feature>
<sequence>MGVFSFFFAPKTTPSQTKGELPQRRRSTALSGSRSSSISSTYIREHYDSEYVSFPSPKFQVSSPTPHGTDEFVRAMSAEIGGSQRAVLRAGADIRRASRDALDRKRRRKSGDILAEERRRTSRALPIEELPIGEWFLDIEQQQTSTLRRWFGGSYSAKDADAAAPPPASAPPTRTSFGLVGVVVRNKSRQRRDHRRNHSHQRNVRSGLCMDELDSPGENAIPLVATLGPLAARLCSPSTESLVSPDHHLFDSEYRRGQNPWRSMQS</sequence>
<dbReference type="AlphaFoldDB" id="A0AAN6MZ43"/>
<comment type="caution">
    <text evidence="2">The sequence shown here is derived from an EMBL/GenBank/DDBJ whole genome shotgun (WGS) entry which is preliminary data.</text>
</comment>
<reference evidence="3" key="1">
    <citation type="journal article" date="2023" name="Mol. Phylogenet. Evol.">
        <title>Genome-scale phylogeny and comparative genomics of the fungal order Sordariales.</title>
        <authorList>
            <person name="Hensen N."/>
            <person name="Bonometti L."/>
            <person name="Westerberg I."/>
            <person name="Brannstrom I.O."/>
            <person name="Guillou S."/>
            <person name="Cros-Aarteil S."/>
            <person name="Calhoun S."/>
            <person name="Haridas S."/>
            <person name="Kuo A."/>
            <person name="Mondo S."/>
            <person name="Pangilinan J."/>
            <person name="Riley R."/>
            <person name="LaButti K."/>
            <person name="Andreopoulos B."/>
            <person name="Lipzen A."/>
            <person name="Chen C."/>
            <person name="Yan M."/>
            <person name="Daum C."/>
            <person name="Ng V."/>
            <person name="Clum A."/>
            <person name="Steindorff A."/>
            <person name="Ohm R.A."/>
            <person name="Martin F."/>
            <person name="Silar P."/>
            <person name="Natvig D.O."/>
            <person name="Lalanne C."/>
            <person name="Gautier V."/>
            <person name="Ament-Velasquez S.L."/>
            <person name="Kruys A."/>
            <person name="Hutchinson M.I."/>
            <person name="Powell A.J."/>
            <person name="Barry K."/>
            <person name="Miller A.N."/>
            <person name="Grigoriev I.V."/>
            <person name="Debuchy R."/>
            <person name="Gladieux P."/>
            <person name="Hiltunen Thoren M."/>
            <person name="Johannesson H."/>
        </authorList>
    </citation>
    <scope>NUCLEOTIDE SEQUENCE [LARGE SCALE GENOMIC DNA]</scope>
    <source>
        <strain evidence="3">CBS 340.73</strain>
    </source>
</reference>
<evidence type="ECO:0000313" key="3">
    <source>
        <dbReference type="Proteomes" id="UP001303473"/>
    </source>
</evidence>
<evidence type="ECO:0000313" key="2">
    <source>
        <dbReference type="EMBL" id="KAK3936187.1"/>
    </source>
</evidence>
<feature type="compositionally biased region" description="Basic residues" evidence="1">
    <location>
        <begin position="187"/>
        <end position="203"/>
    </location>
</feature>
<gene>
    <name evidence="2" type="ORF">QBC46DRAFT_412338</name>
</gene>
<name>A0AAN6MZ43_9PEZI</name>
<accession>A0AAN6MZ43</accession>
<feature type="compositionally biased region" description="Basic and acidic residues" evidence="1">
    <location>
        <begin position="245"/>
        <end position="256"/>
    </location>
</feature>
<feature type="region of interest" description="Disordered" evidence="1">
    <location>
        <begin position="1"/>
        <end position="41"/>
    </location>
</feature>
<dbReference type="EMBL" id="MU853892">
    <property type="protein sequence ID" value="KAK3936187.1"/>
    <property type="molecule type" value="Genomic_DNA"/>
</dbReference>
<proteinExistence type="predicted"/>
<organism evidence="2 3">
    <name type="scientific">Diplogelasinospora grovesii</name>
    <dbReference type="NCBI Taxonomy" id="303347"/>
    <lineage>
        <taxon>Eukaryota</taxon>
        <taxon>Fungi</taxon>
        <taxon>Dikarya</taxon>
        <taxon>Ascomycota</taxon>
        <taxon>Pezizomycotina</taxon>
        <taxon>Sordariomycetes</taxon>
        <taxon>Sordariomycetidae</taxon>
        <taxon>Sordariales</taxon>
        <taxon>Diplogelasinosporaceae</taxon>
        <taxon>Diplogelasinospora</taxon>
    </lineage>
</organism>
<protein>
    <submittedName>
        <fullName evidence="2">Uncharacterized protein</fullName>
    </submittedName>
</protein>
<evidence type="ECO:0000256" key="1">
    <source>
        <dbReference type="SAM" id="MobiDB-lite"/>
    </source>
</evidence>
<keyword evidence="3" id="KW-1185">Reference proteome</keyword>
<dbReference type="Proteomes" id="UP001303473">
    <property type="component" value="Unassembled WGS sequence"/>
</dbReference>
<feature type="region of interest" description="Disordered" evidence="1">
    <location>
        <begin position="187"/>
        <end position="207"/>
    </location>
</feature>